<feature type="non-terminal residue" evidence="2">
    <location>
        <position position="1"/>
    </location>
</feature>
<dbReference type="InterPro" id="IPR016054">
    <property type="entry name" value="LY6_UPA_recep-like"/>
</dbReference>
<dbReference type="Proteomes" id="UP000295264">
    <property type="component" value="Unassembled WGS sequence"/>
</dbReference>
<dbReference type="CDD" id="cd23628">
    <property type="entry name" value="TFP_LU_ECD_SP10_like"/>
    <property type="match status" value="1"/>
</dbReference>
<evidence type="ECO:0000259" key="1">
    <source>
        <dbReference type="Pfam" id="PF00021"/>
    </source>
</evidence>
<sequence length="109" mass="12376">SMRTWVTGVLPPEQPGCWAGRALLCCFDFPALECFQCHRVNASGVCENRESFCHTQGSQQCFLRKVYEGDRFLYGYQGCGDLCLPMSFFRQNARVDFVCCSDSSFCNKL</sequence>
<dbReference type="AlphaFoldDB" id="A0A484GSX2"/>
<organism evidence="2 3">
    <name type="scientific">Sousa chinensis</name>
    <name type="common">Indo-pacific humpbacked dolphin</name>
    <name type="synonym">Steno chinensis</name>
    <dbReference type="NCBI Taxonomy" id="103600"/>
    <lineage>
        <taxon>Eukaryota</taxon>
        <taxon>Metazoa</taxon>
        <taxon>Chordata</taxon>
        <taxon>Craniata</taxon>
        <taxon>Vertebrata</taxon>
        <taxon>Euteleostomi</taxon>
        <taxon>Mammalia</taxon>
        <taxon>Eutheria</taxon>
        <taxon>Laurasiatheria</taxon>
        <taxon>Artiodactyla</taxon>
        <taxon>Whippomorpha</taxon>
        <taxon>Cetacea</taxon>
        <taxon>Odontoceti</taxon>
        <taxon>Delphinidae</taxon>
        <taxon>Sousa</taxon>
    </lineage>
</organism>
<dbReference type="Pfam" id="PF00021">
    <property type="entry name" value="UPAR_LY6"/>
    <property type="match status" value="1"/>
</dbReference>
<evidence type="ECO:0000313" key="3">
    <source>
        <dbReference type="Proteomes" id="UP000295264"/>
    </source>
</evidence>
<dbReference type="EMBL" id="QWLN02004798">
    <property type="protein sequence ID" value="TEA38440.1"/>
    <property type="molecule type" value="Genomic_DNA"/>
</dbReference>
<keyword evidence="3" id="KW-1185">Reference proteome</keyword>
<comment type="caution">
    <text evidence="2">The sequence shown here is derived from an EMBL/GenBank/DDBJ whole genome shotgun (WGS) entry which is preliminary data.</text>
</comment>
<protein>
    <recommendedName>
        <fullName evidence="1">UPAR/Ly6 domain-containing protein</fullName>
    </recommendedName>
</protein>
<feature type="domain" description="UPAR/Ly6" evidence="1">
    <location>
        <begin position="31"/>
        <end position="108"/>
    </location>
</feature>
<reference evidence="2 3" key="1">
    <citation type="journal article" date="2018" name="Genomics">
        <title>Molecular footprints of inshore aquatic adaptation in Indo-Pacific humpback dolphin (Sousa chinensis).</title>
        <authorList>
            <person name="Ming Y."/>
            <person name="Jian J."/>
            <person name="Yu F."/>
            <person name="Yu X."/>
            <person name="Wang J."/>
            <person name="Liu W."/>
        </authorList>
    </citation>
    <scope>NUCLEOTIDE SEQUENCE [LARGE SCALE GENOMIC DNA]</scope>
    <source>
        <strain evidence="2">MY-2018</strain>
        <tissue evidence="2">Skin</tissue>
    </source>
</reference>
<name>A0A484GSX2_SOUCH</name>
<gene>
    <name evidence="2" type="ORF">DBR06_SOUSAS110325</name>
</gene>
<proteinExistence type="predicted"/>
<accession>A0A484GSX2</accession>
<evidence type="ECO:0000313" key="2">
    <source>
        <dbReference type="EMBL" id="TEA38440.1"/>
    </source>
</evidence>